<dbReference type="RefSeq" id="WP_307251165.1">
    <property type="nucleotide sequence ID" value="NZ_JAUSQZ010000001.1"/>
</dbReference>
<proteinExistence type="predicted"/>
<evidence type="ECO:0000256" key="1">
    <source>
        <dbReference type="SAM" id="Phobius"/>
    </source>
</evidence>
<keyword evidence="1" id="KW-1133">Transmembrane helix</keyword>
<dbReference type="Proteomes" id="UP001235712">
    <property type="component" value="Unassembled WGS sequence"/>
</dbReference>
<sequence>MSNNRSDGRLSPRWWWFLLASVVLAEVGVALVALDNFLSGDTQGGSLRVVVVIVLGAVFLSVLRRTKPGDS</sequence>
<name>A0ABT9P464_9ACTN</name>
<comment type="caution">
    <text evidence="2">The sequence shown here is derived from an EMBL/GenBank/DDBJ whole genome shotgun (WGS) entry which is preliminary data.</text>
</comment>
<keyword evidence="3" id="KW-1185">Reference proteome</keyword>
<reference evidence="2 3" key="1">
    <citation type="submission" date="2023-07" db="EMBL/GenBank/DDBJ databases">
        <title>Sequencing the genomes of 1000 actinobacteria strains.</title>
        <authorList>
            <person name="Klenk H.-P."/>
        </authorList>
    </citation>
    <scope>NUCLEOTIDE SEQUENCE [LARGE SCALE GENOMIC DNA]</scope>
    <source>
        <strain evidence="2 3">DSM 44388</strain>
    </source>
</reference>
<accession>A0ABT9P464</accession>
<keyword evidence="1" id="KW-0812">Transmembrane</keyword>
<dbReference type="EMBL" id="JAUSQZ010000001">
    <property type="protein sequence ID" value="MDP9827484.1"/>
    <property type="molecule type" value="Genomic_DNA"/>
</dbReference>
<feature type="transmembrane region" description="Helical" evidence="1">
    <location>
        <begin position="14"/>
        <end position="34"/>
    </location>
</feature>
<gene>
    <name evidence="2" type="ORF">J2S57_003233</name>
</gene>
<keyword evidence="1" id="KW-0472">Membrane</keyword>
<organism evidence="2 3">
    <name type="scientific">Kineosporia succinea</name>
    <dbReference type="NCBI Taxonomy" id="84632"/>
    <lineage>
        <taxon>Bacteria</taxon>
        <taxon>Bacillati</taxon>
        <taxon>Actinomycetota</taxon>
        <taxon>Actinomycetes</taxon>
        <taxon>Kineosporiales</taxon>
        <taxon>Kineosporiaceae</taxon>
        <taxon>Kineosporia</taxon>
    </lineage>
</organism>
<feature type="transmembrane region" description="Helical" evidence="1">
    <location>
        <begin position="46"/>
        <end position="63"/>
    </location>
</feature>
<evidence type="ECO:0000313" key="2">
    <source>
        <dbReference type="EMBL" id="MDP9827484.1"/>
    </source>
</evidence>
<protein>
    <submittedName>
        <fullName evidence="2">Uncharacterized protein</fullName>
    </submittedName>
</protein>
<evidence type="ECO:0000313" key="3">
    <source>
        <dbReference type="Proteomes" id="UP001235712"/>
    </source>
</evidence>